<keyword evidence="1 2" id="KW-0732">Signal</keyword>
<protein>
    <recommendedName>
        <fullName evidence="3">Glycosyl hydrolase-like 10 domain-containing protein</fullName>
    </recommendedName>
</protein>
<dbReference type="eggNOG" id="COG1649">
    <property type="taxonomic scope" value="Bacteria"/>
</dbReference>
<sequence>MHKKILKFLTVCTVSLTIISSSAINTSSSYAEMEYLKKYQTNEIISVRGEPVQIPKEVKQQNEQFRGVWVSTVFNLDFPSKKRMSEKEYKDEYIKLLDNLESLNMNAVIFQVRSKSDAFYPSNINPWSEYLTGTQGTSPNWDPLKWMIEETHKRNMEFHAWFNPYRVTTGKEKLTELSPNNWARQNPHTVFSFQDKLYLNPGEPEVVKHINDSVMEVVQNYDIDAVHFDDYFYPYGGVKDNWYAEEEKITFEKYGQGFSSVSEWRRNNVDNLILNLHNSISSYNKENNKDVQFGISPFGIWGHKETHPEGSKEGTGSLTPTSSQASYDNLFADTRKWVKNNWIDYIAPQIYWTFDTKAAPYGELVHWWADVVKDTDVNLYIGHASYKKADKNNKDVSWNNPKEISNQLKFNSMYDEVKGSIFFRYKNLLESEQNAAANNEFIKILREQHFNNKALLPSKVKELSKDVENGGEQ</sequence>
<keyword evidence="5" id="KW-1185">Reference proteome</keyword>
<dbReference type="InterPro" id="IPR003790">
    <property type="entry name" value="GHL10"/>
</dbReference>
<evidence type="ECO:0000256" key="2">
    <source>
        <dbReference type="SAM" id="SignalP"/>
    </source>
</evidence>
<gene>
    <name evidence="4" type="ordered locus">Curi_c10150</name>
</gene>
<dbReference type="STRING" id="1128398.Curi_c10150"/>
<dbReference type="OrthoDB" id="43070at2"/>
<reference evidence="4 5" key="1">
    <citation type="journal article" date="2012" name="PLoS ONE">
        <title>The purine-utilizing bacterium Clostridium acidurici 9a: a genome-guided metabolic reconsideration.</title>
        <authorList>
            <person name="Hartwich K."/>
            <person name="Poehlein A."/>
            <person name="Daniel R."/>
        </authorList>
    </citation>
    <scope>NUCLEOTIDE SEQUENCE [LARGE SCALE GENOMIC DNA]</scope>
    <source>
        <strain evidence="5">ATCC 7906 / DSM 604 / BCRC 14475 / CIP 104303 / KCTC 5404 / NCIMB 10678 / 9a</strain>
    </source>
</reference>
<dbReference type="RefSeq" id="WP_014967166.1">
    <property type="nucleotide sequence ID" value="NC_018664.1"/>
</dbReference>
<evidence type="ECO:0000259" key="3">
    <source>
        <dbReference type="Pfam" id="PF02638"/>
    </source>
</evidence>
<evidence type="ECO:0000313" key="5">
    <source>
        <dbReference type="Proteomes" id="UP000006094"/>
    </source>
</evidence>
<dbReference type="Proteomes" id="UP000006094">
    <property type="component" value="Chromosome"/>
</dbReference>
<dbReference type="PANTHER" id="PTHR43405">
    <property type="entry name" value="GLYCOSYL HYDROLASE DIGH"/>
    <property type="match status" value="1"/>
</dbReference>
<dbReference type="HOGENOM" id="CLU_019247_0_1_9"/>
<dbReference type="KEGG" id="cad:Curi_c10150"/>
<dbReference type="PATRIC" id="fig|1128398.3.peg.1016"/>
<proteinExistence type="predicted"/>
<evidence type="ECO:0000313" key="4">
    <source>
        <dbReference type="EMBL" id="AFS78029.1"/>
    </source>
</evidence>
<dbReference type="Gene3D" id="3.20.20.80">
    <property type="entry name" value="Glycosidases"/>
    <property type="match status" value="1"/>
</dbReference>
<feature type="signal peptide" evidence="2">
    <location>
        <begin position="1"/>
        <end position="23"/>
    </location>
</feature>
<dbReference type="EMBL" id="CP003326">
    <property type="protein sequence ID" value="AFS78029.1"/>
    <property type="molecule type" value="Genomic_DNA"/>
</dbReference>
<evidence type="ECO:0000256" key="1">
    <source>
        <dbReference type="ARBA" id="ARBA00022729"/>
    </source>
</evidence>
<dbReference type="Pfam" id="PF02638">
    <property type="entry name" value="GHL10"/>
    <property type="match status" value="1"/>
</dbReference>
<dbReference type="SUPFAM" id="SSF51445">
    <property type="entry name" value="(Trans)glycosidases"/>
    <property type="match status" value="1"/>
</dbReference>
<dbReference type="PANTHER" id="PTHR43405:SF1">
    <property type="entry name" value="GLYCOSYL HYDROLASE DIGH"/>
    <property type="match status" value="1"/>
</dbReference>
<feature type="domain" description="Glycosyl hydrolase-like 10" evidence="3">
    <location>
        <begin position="65"/>
        <end position="399"/>
    </location>
</feature>
<accession>K0AXW0</accession>
<feature type="chain" id="PRO_5039021265" description="Glycosyl hydrolase-like 10 domain-containing protein" evidence="2">
    <location>
        <begin position="24"/>
        <end position="473"/>
    </location>
</feature>
<dbReference type="InterPro" id="IPR052177">
    <property type="entry name" value="Divisome_Glycosyl_Hydrolase"/>
</dbReference>
<name>K0AXW0_GOTA9</name>
<dbReference type="AlphaFoldDB" id="K0AXW0"/>
<dbReference type="InterPro" id="IPR017853">
    <property type="entry name" value="GH"/>
</dbReference>
<organism evidence="4 5">
    <name type="scientific">Gottschalkia acidurici (strain ATCC 7906 / DSM 604 / BCRC 14475 / CIP 104303 / KCTC 5404 / NCIMB 10678 / 9a)</name>
    <name type="common">Clostridium acidurici</name>
    <dbReference type="NCBI Taxonomy" id="1128398"/>
    <lineage>
        <taxon>Bacteria</taxon>
        <taxon>Bacillati</taxon>
        <taxon>Bacillota</taxon>
        <taxon>Tissierellia</taxon>
        <taxon>Tissierellales</taxon>
        <taxon>Gottschalkiaceae</taxon>
        <taxon>Gottschalkia</taxon>
    </lineage>
</organism>